<accession>A0A9W7ZZD5</accession>
<comment type="caution">
    <text evidence="11">The sequence shown here is derived from an EMBL/GenBank/DDBJ whole genome shotgun (WGS) entry which is preliminary data.</text>
</comment>
<feature type="coiled-coil region" evidence="9">
    <location>
        <begin position="130"/>
        <end position="178"/>
    </location>
</feature>
<reference evidence="11" key="1">
    <citation type="submission" date="2022-07" db="EMBL/GenBank/DDBJ databases">
        <title>Phylogenomic reconstructions and comparative analyses of Kickxellomycotina fungi.</title>
        <authorList>
            <person name="Reynolds N.K."/>
            <person name="Stajich J.E."/>
            <person name="Barry K."/>
            <person name="Grigoriev I.V."/>
            <person name="Crous P."/>
            <person name="Smith M.E."/>
        </authorList>
    </citation>
    <scope>NUCLEOTIDE SEQUENCE</scope>
    <source>
        <strain evidence="11">NBRC 100468</strain>
    </source>
</reference>
<keyword evidence="8" id="KW-0206">Cytoskeleton</keyword>
<dbReference type="GO" id="GO:0036064">
    <property type="term" value="C:ciliary basal body"/>
    <property type="evidence" value="ECO:0007669"/>
    <property type="project" value="TreeGrafter"/>
</dbReference>
<evidence type="ECO:0000256" key="4">
    <source>
        <dbReference type="ARBA" id="ARBA00022490"/>
    </source>
</evidence>
<sequence>MMWDRYQLHDDHPDHLSDFSDGFKRTPSPTYRYSFQAEQTSSGSAKRRTEAKIMDPHAMLHFLNREIVSYGLPGPLRLPEHDEYLEDNQRIVECLSALLVQKQKDTEFRQDMDDEMRKAMGEEEANNFKISQLKKQLELSQREAAELNSKVASLQKANNQLNSEKKKALSELRTVKANYESTKIHKLKERIQKAIGEKSRNAKISFELLNPPARSSPSSPASNIGTERQLINELLNKYEDNEKRILSELENYKKMVRNLSRSIRQLVPTQSAAADSLDISDGGNTDELSMDEQEIAKLEKSTLTVIEMLSKHIEELKLSMNDRADPEEIVTRDNIISELEEEIERLKKEIDDLKSQLEGKERVLDIVSSTDFIKGTSDNAFNTSISEMTLEELEAERKALNAEKQQLEEERKRFTEAAIELGNERSLLKKERDEFETRKSGAATGKLLDGLPETPQWLKDADINQATPQLYSKLQDMMLATPLGALYTAQMNTLLRQQQHLQMAAGQSMSPLPNNASAAIGLEPQDHATPLWNKKIAGDKDAAASPDVQENGPTKPLAEDITNKLRETTIAENMKRTPTTRGLAPHLETAERARATHTRQQGTPPSPHSPPQTRTPTEIRQSRGPRMCTRPGCAAHTPHSHDGSPDASGRRPMELKPPVPKFRKAPNSTAASPSAKKPLPSRELRSKGSMAKITPEDKQPGTRLRPSSRMR</sequence>
<keyword evidence="5" id="KW-0130">Cell adhesion</keyword>
<dbReference type="OrthoDB" id="312015at2759"/>
<comment type="similarity">
    <text evidence="3">Belongs to the ADIP family.</text>
</comment>
<name>A0A9W7ZZD5_9FUNG</name>
<evidence type="ECO:0000256" key="2">
    <source>
        <dbReference type="ARBA" id="ARBA00004300"/>
    </source>
</evidence>
<evidence type="ECO:0000256" key="10">
    <source>
        <dbReference type="SAM" id="MobiDB-lite"/>
    </source>
</evidence>
<evidence type="ECO:0000256" key="5">
    <source>
        <dbReference type="ARBA" id="ARBA00022889"/>
    </source>
</evidence>
<feature type="region of interest" description="Disordered" evidence="10">
    <location>
        <begin position="538"/>
        <end position="711"/>
    </location>
</feature>
<dbReference type="InterPro" id="IPR021622">
    <property type="entry name" value="Afadin/alpha-actinin-bd"/>
</dbReference>
<evidence type="ECO:0000256" key="1">
    <source>
        <dbReference type="ARBA" id="ARBA00004282"/>
    </source>
</evidence>
<keyword evidence="12" id="KW-1185">Reference proteome</keyword>
<keyword evidence="7 9" id="KW-0175">Coiled coil</keyword>
<dbReference type="GO" id="GO:0035735">
    <property type="term" value="P:intraciliary transport involved in cilium assembly"/>
    <property type="evidence" value="ECO:0007669"/>
    <property type="project" value="TreeGrafter"/>
</dbReference>
<evidence type="ECO:0000256" key="3">
    <source>
        <dbReference type="ARBA" id="ARBA00009291"/>
    </source>
</evidence>
<dbReference type="Pfam" id="PF11559">
    <property type="entry name" value="ADIP"/>
    <property type="match status" value="1"/>
</dbReference>
<evidence type="ECO:0000256" key="7">
    <source>
        <dbReference type="ARBA" id="ARBA00023054"/>
    </source>
</evidence>
<dbReference type="InterPro" id="IPR052300">
    <property type="entry name" value="Adhesion_Centrosome_assoc"/>
</dbReference>
<keyword evidence="6" id="KW-0965">Cell junction</keyword>
<evidence type="ECO:0000256" key="9">
    <source>
        <dbReference type="SAM" id="Coils"/>
    </source>
</evidence>
<evidence type="ECO:0000313" key="12">
    <source>
        <dbReference type="Proteomes" id="UP001150538"/>
    </source>
</evidence>
<evidence type="ECO:0000256" key="8">
    <source>
        <dbReference type="ARBA" id="ARBA00023212"/>
    </source>
</evidence>
<organism evidence="11 12">
    <name type="scientific">Mycoemilia scoparia</name>
    <dbReference type="NCBI Taxonomy" id="417184"/>
    <lineage>
        <taxon>Eukaryota</taxon>
        <taxon>Fungi</taxon>
        <taxon>Fungi incertae sedis</taxon>
        <taxon>Zoopagomycota</taxon>
        <taxon>Kickxellomycotina</taxon>
        <taxon>Kickxellomycetes</taxon>
        <taxon>Kickxellales</taxon>
        <taxon>Kickxellaceae</taxon>
        <taxon>Mycoemilia</taxon>
    </lineage>
</organism>
<evidence type="ECO:0000256" key="6">
    <source>
        <dbReference type="ARBA" id="ARBA00022949"/>
    </source>
</evidence>
<dbReference type="PANTHER" id="PTHR46507:SF4">
    <property type="entry name" value="SSX FAMILY MEMBER 2 INTERACTING PROTEIN"/>
    <property type="match status" value="1"/>
</dbReference>
<feature type="compositionally biased region" description="Basic and acidic residues" evidence="10">
    <location>
        <begin position="639"/>
        <end position="654"/>
    </location>
</feature>
<dbReference type="Proteomes" id="UP001150538">
    <property type="component" value="Unassembled WGS sequence"/>
</dbReference>
<dbReference type="EMBL" id="JANBPU010000023">
    <property type="protein sequence ID" value="KAJ1919688.1"/>
    <property type="molecule type" value="Genomic_DNA"/>
</dbReference>
<keyword evidence="4" id="KW-0963">Cytoplasm</keyword>
<gene>
    <name evidence="11" type="ORF">H4219_001829</name>
</gene>
<dbReference type="PANTHER" id="PTHR46507">
    <property type="entry name" value="AFADIN- AND ALPHA-ACTININ-BINDING PROTEIN"/>
    <property type="match status" value="1"/>
</dbReference>
<feature type="coiled-coil region" evidence="9">
    <location>
        <begin position="329"/>
        <end position="424"/>
    </location>
</feature>
<dbReference type="AlphaFoldDB" id="A0A9W7ZZD5"/>
<comment type="subcellular location">
    <subcellularLocation>
        <location evidence="1">Cell junction</location>
    </subcellularLocation>
    <subcellularLocation>
        <location evidence="2">Cytoplasm</location>
        <location evidence="2">Cytoskeleton</location>
        <location evidence="2">Microtubule organizing center</location>
        <location evidence="2">Centrosome</location>
    </subcellularLocation>
</comment>
<protein>
    <submittedName>
        <fullName evidence="11">Uncharacterized protein</fullName>
    </submittedName>
</protein>
<feature type="compositionally biased region" description="Basic and acidic residues" evidence="10">
    <location>
        <begin position="557"/>
        <end position="575"/>
    </location>
</feature>
<dbReference type="GO" id="GO:0007155">
    <property type="term" value="P:cell adhesion"/>
    <property type="evidence" value="ECO:0007669"/>
    <property type="project" value="UniProtKB-KW"/>
</dbReference>
<proteinExistence type="inferred from homology"/>
<evidence type="ECO:0000313" key="11">
    <source>
        <dbReference type="EMBL" id="KAJ1919688.1"/>
    </source>
</evidence>